<dbReference type="RefSeq" id="WP_017024724.1">
    <property type="nucleotide sequence ID" value="NZ_AJYK02000073.1"/>
</dbReference>
<dbReference type="AlphaFoldDB" id="A0A1E5E1A2"/>
<feature type="binding site" evidence="11">
    <location>
        <begin position="135"/>
        <end position="136"/>
    </location>
    <ligand>
        <name>substrate</name>
    </ligand>
</feature>
<evidence type="ECO:0000256" key="6">
    <source>
        <dbReference type="ARBA" id="ARBA00022842"/>
    </source>
</evidence>
<comment type="caution">
    <text evidence="13">The sequence shown here is derived from an EMBL/GenBank/DDBJ whole genome shotgun (WGS) entry which is preliminary data.</text>
</comment>
<dbReference type="PANTHER" id="PTHR42905">
    <property type="entry name" value="PHOSPHOENOLPYRUVATE CARBOXYLASE"/>
    <property type="match status" value="1"/>
</dbReference>
<feature type="binding site" evidence="11">
    <location>
        <position position="200"/>
    </location>
    <ligand>
        <name>substrate</name>
    </ligand>
</feature>
<evidence type="ECO:0000256" key="9">
    <source>
        <dbReference type="ARBA" id="ARBA00057039"/>
    </source>
</evidence>
<comment type="function">
    <text evidence="12">Catalyzes the thermodynamically favored C-C bond cleavage of (2R,3S)-2-methylisocitrate to yield pyruvate and succinate.</text>
</comment>
<reference evidence="13 14" key="1">
    <citation type="journal article" date="2012" name="Science">
        <title>Ecological populations of bacteria act as socially cohesive units of antibiotic production and resistance.</title>
        <authorList>
            <person name="Cordero O.X."/>
            <person name="Wildschutte H."/>
            <person name="Kirkup B."/>
            <person name="Proehl S."/>
            <person name="Ngo L."/>
            <person name="Hussain F."/>
            <person name="Le Roux F."/>
            <person name="Mincer T."/>
            <person name="Polz M.F."/>
        </authorList>
    </citation>
    <scope>NUCLEOTIDE SEQUENCE [LARGE SCALE GENOMIC DNA]</scope>
    <source>
        <strain evidence="13 14">1S-45</strain>
    </source>
</reference>
<keyword evidence="7 11" id="KW-0456">Lyase</keyword>
<comment type="subunit">
    <text evidence="8 11">Homotetramer; dimer of dimers.</text>
</comment>
<dbReference type="InterPro" id="IPR012695">
    <property type="entry name" value="PrpB"/>
</dbReference>
<evidence type="ECO:0000256" key="7">
    <source>
        <dbReference type="ARBA" id="ARBA00023239"/>
    </source>
</evidence>
<feature type="binding site" evidence="11">
    <location>
        <position position="259"/>
    </location>
    <ligand>
        <name>substrate</name>
    </ligand>
</feature>
<dbReference type="NCBIfam" id="TIGR02317">
    <property type="entry name" value="prpB"/>
    <property type="match status" value="1"/>
</dbReference>
<evidence type="ECO:0000256" key="1">
    <source>
        <dbReference type="ARBA" id="ARBA00001050"/>
    </source>
</evidence>
<dbReference type="SUPFAM" id="SSF51621">
    <property type="entry name" value="Phosphoenolpyruvate/pyruvate domain"/>
    <property type="match status" value="1"/>
</dbReference>
<dbReference type="STRING" id="1188252.A1QC_09810"/>
<sequence>MANEQGHNQLASLEKRLTPGEKFRQAVKDNNPLQIVGTINPYCAMMAKNIGHQAIYLSGGGIANASYGLPDLGITTLNDVLVDVERITNACDLPLMVDIDTGFGGAFNIARTIKAMEKAGAAAVHMEDQVAQKRCGHRPNKAIVSQDEMVDRVKAAVDARTDDSFVIMARTDSLAIEGIDKAIERSIAYVKAGADMIFPEAMNKLEQYQQFSQALEQAVGRPVPILANITEFGQTPLYSGEQLAAVGVDMVLYPLSAFRAMNKAAENVYKHLLVEGNQEALLDQMQTRKELYEHLKYHDYEDKLDQLFSGKE</sequence>
<keyword evidence="5 11" id="KW-0479">Metal-binding</keyword>
<dbReference type="EMBL" id="AJYK02000073">
    <property type="protein sequence ID" value="OEF24804.1"/>
    <property type="molecule type" value="Genomic_DNA"/>
</dbReference>
<dbReference type="InterPro" id="IPR039556">
    <property type="entry name" value="ICL/PEPM"/>
</dbReference>
<dbReference type="PROSITE" id="PS00161">
    <property type="entry name" value="ISOCITRATE_LYASE"/>
    <property type="match status" value="1"/>
</dbReference>
<dbReference type="EC" id="4.1.3.30" evidence="4 11"/>
<name>A0A1E5E1A2_9VIBR</name>
<evidence type="ECO:0000256" key="3">
    <source>
        <dbReference type="ARBA" id="ARBA00009282"/>
    </source>
</evidence>
<feature type="binding site" evidence="11">
    <location>
        <begin position="58"/>
        <end position="60"/>
    </location>
    <ligand>
        <name>substrate</name>
    </ligand>
</feature>
<dbReference type="InterPro" id="IPR040442">
    <property type="entry name" value="Pyrv_kinase-like_dom_sf"/>
</dbReference>
<evidence type="ECO:0000256" key="8">
    <source>
        <dbReference type="ARBA" id="ARBA00044762"/>
    </source>
</evidence>
<evidence type="ECO:0000256" key="12">
    <source>
        <dbReference type="RuleBase" id="RU361121"/>
    </source>
</evidence>
<dbReference type="GO" id="GO:0000287">
    <property type="term" value="F:magnesium ion binding"/>
    <property type="evidence" value="ECO:0007669"/>
    <property type="project" value="UniProtKB-UniRule"/>
</dbReference>
<evidence type="ECO:0000313" key="13">
    <source>
        <dbReference type="EMBL" id="OEF24804.1"/>
    </source>
</evidence>
<dbReference type="PANTHER" id="PTHR42905:SF5">
    <property type="entry name" value="CARBOXYVINYL-CARBOXYPHOSPHONATE PHOSPHORYLMUTASE, CHLOROPLASTIC"/>
    <property type="match status" value="1"/>
</dbReference>
<feature type="binding site" evidence="11">
    <location>
        <position position="288"/>
    </location>
    <ligand>
        <name>substrate</name>
    </ligand>
</feature>
<keyword evidence="14" id="KW-1185">Reference proteome</keyword>
<gene>
    <name evidence="11" type="primary">prpB</name>
    <name evidence="13" type="ORF">A1QC_09810</name>
</gene>
<comment type="similarity">
    <text evidence="3 11 12">Belongs to the isocitrate lyase/PEP mutase superfamily. Methylisocitrate lyase family.</text>
</comment>
<dbReference type="NCBIfam" id="NF008455">
    <property type="entry name" value="PRK11320.1"/>
    <property type="match status" value="1"/>
</dbReference>
<evidence type="ECO:0000256" key="11">
    <source>
        <dbReference type="HAMAP-Rule" id="MF_01939"/>
    </source>
</evidence>
<dbReference type="FunFam" id="3.20.20.60:FF:000009">
    <property type="entry name" value="2-methylisocitrate lyase"/>
    <property type="match status" value="1"/>
</dbReference>
<feature type="binding site" evidence="11">
    <location>
        <position position="170"/>
    </location>
    <ligand>
        <name>substrate</name>
    </ligand>
</feature>
<dbReference type="InterPro" id="IPR015813">
    <property type="entry name" value="Pyrv/PenolPyrv_kinase-like_dom"/>
</dbReference>
<comment type="cofactor">
    <cofactor evidence="2 11">
        <name>Mg(2+)</name>
        <dbReference type="ChEBI" id="CHEBI:18420"/>
    </cofactor>
</comment>
<dbReference type="UniPathway" id="UPA00946"/>
<accession>A0A1E5E1A2</accession>
<dbReference type="HAMAP" id="MF_01939">
    <property type="entry name" value="PrpB"/>
    <property type="match status" value="1"/>
</dbReference>
<comment type="pathway">
    <text evidence="11 12">Organic acid metabolism; propanoate degradation.</text>
</comment>
<dbReference type="InterPro" id="IPR018523">
    <property type="entry name" value="Isocitrate_lyase_ph_CS"/>
</dbReference>
<keyword evidence="6 11" id="KW-0460">Magnesium</keyword>
<dbReference type="OrthoDB" id="9771433at2"/>
<evidence type="ECO:0000256" key="4">
    <source>
        <dbReference type="ARBA" id="ARBA00012260"/>
    </source>
</evidence>
<proteinExistence type="inferred from homology"/>
<dbReference type="eggNOG" id="COG2513">
    <property type="taxonomic scope" value="Bacteria"/>
</dbReference>
<evidence type="ECO:0000256" key="5">
    <source>
        <dbReference type="ARBA" id="ARBA00022723"/>
    </source>
</evidence>
<organism evidence="13 14">
    <name type="scientific">Vibrio rumoiensis 1S-45</name>
    <dbReference type="NCBI Taxonomy" id="1188252"/>
    <lineage>
        <taxon>Bacteria</taxon>
        <taxon>Pseudomonadati</taxon>
        <taxon>Pseudomonadota</taxon>
        <taxon>Gammaproteobacteria</taxon>
        <taxon>Vibrionales</taxon>
        <taxon>Vibrionaceae</taxon>
        <taxon>Vibrio</taxon>
    </lineage>
</organism>
<protein>
    <recommendedName>
        <fullName evidence="10 11">2-methylisocitrate lyase</fullName>
        <shortName evidence="11">2-MIC</shortName>
        <shortName evidence="11">MICL</shortName>
        <ecNumber evidence="4 11">4.1.3.30</ecNumber>
    </recommendedName>
    <alternativeName>
        <fullName evidence="11">(2R,3S)-2-methylisocitrate lyase</fullName>
    </alternativeName>
</protein>
<comment type="function">
    <text evidence="11">Involved in the catabolism of short chain fatty acids (SCFA) via the 2-methylcitrate cycle (propionate degradation route). Catalyzes the thermodynamically favored C-C bond cleavage of (2R,3S)-2-methylisocitrate to yield pyruvate and succinate via an alpha-carboxy-carbanion intermediate.</text>
</comment>
<dbReference type="CDD" id="cd00377">
    <property type="entry name" value="ICL_PEPM"/>
    <property type="match status" value="1"/>
</dbReference>
<comment type="function">
    <text evidence="9">Involved in the catabolism of short chain fatty acids (SCFA) via the 2-methylcitrate cycle I (propionate degradation route). Catalyzes the thermodynamically favored C-C bond cleavage of (2R,3S)-2-methylisocitrate to yield pyruvate and succinate via an alpha-carboxy-carbanion intermediate.</text>
</comment>
<feature type="binding site" evidence="11">
    <location>
        <position position="98"/>
    </location>
    <ligand>
        <name>Mg(2+)</name>
        <dbReference type="ChEBI" id="CHEBI:18420"/>
    </ligand>
</feature>
<dbReference type="GO" id="GO:0019629">
    <property type="term" value="P:propionate catabolic process, 2-methylcitrate cycle"/>
    <property type="evidence" value="ECO:0007669"/>
    <property type="project" value="UniProtKB-UniRule"/>
</dbReference>
<comment type="catalytic activity">
    <reaction evidence="1 11 12">
        <text>(2S,3R)-3-hydroxybutane-1,2,3-tricarboxylate = pyruvate + succinate</text>
        <dbReference type="Rhea" id="RHEA:16809"/>
        <dbReference type="ChEBI" id="CHEBI:15361"/>
        <dbReference type="ChEBI" id="CHEBI:30031"/>
        <dbReference type="ChEBI" id="CHEBI:57429"/>
        <dbReference type="EC" id="4.1.3.30"/>
    </reaction>
</comment>
<feature type="binding site" evidence="11">
    <location>
        <position position="100"/>
    </location>
    <ligand>
        <name>Mg(2+)</name>
        <dbReference type="ChEBI" id="CHEBI:18420"/>
    </ligand>
</feature>
<dbReference type="Pfam" id="PF13714">
    <property type="entry name" value="PEP_mutase"/>
    <property type="match status" value="1"/>
</dbReference>
<evidence type="ECO:0000313" key="14">
    <source>
        <dbReference type="Proteomes" id="UP000094070"/>
    </source>
</evidence>
<evidence type="ECO:0000256" key="10">
    <source>
        <dbReference type="ARBA" id="ARBA00073849"/>
    </source>
</evidence>
<evidence type="ECO:0000256" key="2">
    <source>
        <dbReference type="ARBA" id="ARBA00001946"/>
    </source>
</evidence>
<dbReference type="GO" id="GO:0046421">
    <property type="term" value="F:methylisocitrate lyase activity"/>
    <property type="evidence" value="ECO:0007669"/>
    <property type="project" value="UniProtKB-UniRule"/>
</dbReference>
<dbReference type="Proteomes" id="UP000094070">
    <property type="component" value="Unassembled WGS sequence"/>
</dbReference>
<feature type="binding site" evidence="11">
    <location>
        <begin position="228"/>
        <end position="230"/>
    </location>
    <ligand>
        <name>substrate</name>
    </ligand>
</feature>
<dbReference type="Gene3D" id="3.20.20.60">
    <property type="entry name" value="Phosphoenolpyruvate-binding domains"/>
    <property type="match status" value="1"/>
</dbReference>